<evidence type="ECO:0000256" key="5">
    <source>
        <dbReference type="ARBA" id="ARBA00004922"/>
    </source>
</evidence>
<evidence type="ECO:0000256" key="14">
    <source>
        <dbReference type="ARBA" id="ARBA00023136"/>
    </source>
</evidence>
<organism evidence="22 23">
    <name type="scientific">Halococcus hamelinensis 100A6</name>
    <dbReference type="NCBI Taxonomy" id="1132509"/>
    <lineage>
        <taxon>Archaea</taxon>
        <taxon>Methanobacteriati</taxon>
        <taxon>Methanobacteriota</taxon>
        <taxon>Stenosarchaea group</taxon>
        <taxon>Halobacteria</taxon>
        <taxon>Halobacteriales</taxon>
        <taxon>Halococcaceae</taxon>
        <taxon>Halococcus</taxon>
    </lineage>
</organism>
<dbReference type="PANTHER" id="PTHR43398">
    <property type="entry name" value="DOLICHOL-PHOSPHATE MANNOSYLTRANSFERASE SUBUNIT 1"/>
    <property type="match status" value="1"/>
</dbReference>
<dbReference type="OrthoDB" id="11098at2157"/>
<keyword evidence="13" id="KW-1133">Transmembrane helix</keyword>
<evidence type="ECO:0000256" key="7">
    <source>
        <dbReference type="ARBA" id="ARBA00012704"/>
    </source>
</evidence>
<evidence type="ECO:0000256" key="6">
    <source>
        <dbReference type="ARBA" id="ARBA00006739"/>
    </source>
</evidence>
<evidence type="ECO:0000259" key="21">
    <source>
        <dbReference type="Pfam" id="PF00535"/>
    </source>
</evidence>
<dbReference type="PANTHER" id="PTHR43398:SF1">
    <property type="entry name" value="DOLICHOL-PHOSPHATE MANNOSYLTRANSFERASE SUBUNIT 1"/>
    <property type="match status" value="1"/>
</dbReference>
<dbReference type="AlphaFoldDB" id="M0LZE9"/>
<dbReference type="GO" id="GO:0006506">
    <property type="term" value="P:GPI anchor biosynthetic process"/>
    <property type="evidence" value="ECO:0007669"/>
    <property type="project" value="TreeGrafter"/>
</dbReference>
<evidence type="ECO:0000256" key="19">
    <source>
        <dbReference type="ARBA" id="ARBA00082614"/>
    </source>
</evidence>
<dbReference type="Proteomes" id="UP000011566">
    <property type="component" value="Unassembled WGS sequence"/>
</dbReference>
<evidence type="ECO:0000256" key="10">
    <source>
        <dbReference type="ARBA" id="ARBA00022692"/>
    </source>
</evidence>
<dbReference type="Gene3D" id="3.90.550.10">
    <property type="entry name" value="Spore Coat Polysaccharide Biosynthesis Protein SpsA, Chain A"/>
    <property type="match status" value="1"/>
</dbReference>
<keyword evidence="23" id="KW-1185">Reference proteome</keyword>
<dbReference type="InterPro" id="IPR029044">
    <property type="entry name" value="Nucleotide-diphossugar_trans"/>
</dbReference>
<evidence type="ECO:0000313" key="22">
    <source>
        <dbReference type="EMBL" id="EMA38826.1"/>
    </source>
</evidence>
<evidence type="ECO:0000256" key="16">
    <source>
        <dbReference type="ARBA" id="ARBA00053724"/>
    </source>
</evidence>
<dbReference type="GO" id="GO:0012505">
    <property type="term" value="C:endomembrane system"/>
    <property type="evidence" value="ECO:0007669"/>
    <property type="project" value="UniProtKB-SubCell"/>
</dbReference>
<comment type="cofactor">
    <cofactor evidence="3">
        <name>Mg(2+)</name>
        <dbReference type="ChEBI" id="CHEBI:18420"/>
    </cofactor>
</comment>
<name>M0LZE9_9EURY</name>
<dbReference type="GO" id="GO:0035269">
    <property type="term" value="P:protein O-linked glycosylation via mannose"/>
    <property type="evidence" value="ECO:0007669"/>
    <property type="project" value="TreeGrafter"/>
</dbReference>
<evidence type="ECO:0000256" key="12">
    <source>
        <dbReference type="ARBA" id="ARBA00022842"/>
    </source>
</evidence>
<evidence type="ECO:0000256" key="20">
    <source>
        <dbReference type="ARBA" id="ARBA00083744"/>
    </source>
</evidence>
<comment type="function">
    <text evidence="16">Transfers mannose from GDP-mannose to dolichol monophosphate to form dolichol phosphate mannose (Dol-P-Man) which is the mannosyl donor in pathways leading to N-glycosylation, glycosyl phosphatidylinositol membrane anchoring, and O-mannosylation of proteins.</text>
</comment>
<keyword evidence="8 22" id="KW-0328">Glycosyltransferase</keyword>
<evidence type="ECO:0000256" key="17">
    <source>
        <dbReference type="ARBA" id="ARBA00074878"/>
    </source>
</evidence>
<proteinExistence type="inferred from homology"/>
<evidence type="ECO:0000256" key="3">
    <source>
        <dbReference type="ARBA" id="ARBA00001946"/>
    </source>
</evidence>
<sequence>MPADATVAGLDAHERSVSIIIPTYNERENIEQVVERCRDALAEYRFEIVVIDDDSPDETWRFVEDEYEGLEVVRVVRRTEESGLATAVSRGFDEATYELCAVIDADLQHPPEKLPELIAAFDSGADIVIGSRHVPGGGVENWSRFRRLVSRGAMTIAKAALPPTRGISDPMSGFFAVRREILAGVSLAPTGYKILLEILLKCEYDRVVEVPYVFTERERGESKLSAGEYLGFLEHVYDLRRDGYAVRDPHAAVSVDRNQQ</sequence>
<keyword evidence="11" id="KW-0479">Metal-binding</keyword>
<comment type="cofactor">
    <cofactor evidence="2">
        <name>Mn(2+)</name>
        <dbReference type="ChEBI" id="CHEBI:29035"/>
    </cofactor>
</comment>
<keyword evidence="15" id="KW-0464">Manganese</keyword>
<dbReference type="InterPro" id="IPR039528">
    <property type="entry name" value="DPM1-like"/>
</dbReference>
<evidence type="ECO:0000256" key="4">
    <source>
        <dbReference type="ARBA" id="ARBA00004308"/>
    </source>
</evidence>
<feature type="domain" description="Glycosyltransferase 2-like" evidence="21">
    <location>
        <begin position="18"/>
        <end position="182"/>
    </location>
</feature>
<dbReference type="InterPro" id="IPR001173">
    <property type="entry name" value="Glyco_trans_2-like"/>
</dbReference>
<dbReference type="RefSeq" id="WP_007692836.1">
    <property type="nucleotide sequence ID" value="NZ_AJRK01000416.1"/>
</dbReference>
<keyword evidence="10" id="KW-0812">Transmembrane</keyword>
<dbReference type="GO" id="GO:0004582">
    <property type="term" value="F:dolichyl-phosphate beta-D-mannosyltransferase activity"/>
    <property type="evidence" value="ECO:0007669"/>
    <property type="project" value="UniProtKB-EC"/>
</dbReference>
<evidence type="ECO:0000256" key="1">
    <source>
        <dbReference type="ARBA" id="ARBA00001913"/>
    </source>
</evidence>
<evidence type="ECO:0000256" key="2">
    <source>
        <dbReference type="ARBA" id="ARBA00001936"/>
    </source>
</evidence>
<dbReference type="PATRIC" id="fig|1132509.6.peg.1896"/>
<comment type="caution">
    <text evidence="22">The sequence shown here is derived from an EMBL/GenBank/DDBJ whole genome shotgun (WGS) entry which is preliminary data.</text>
</comment>
<dbReference type="GO" id="GO:0016020">
    <property type="term" value="C:membrane"/>
    <property type="evidence" value="ECO:0007669"/>
    <property type="project" value="UniProtKB-ARBA"/>
</dbReference>
<dbReference type="CDD" id="cd06442">
    <property type="entry name" value="DPM1_like"/>
    <property type="match status" value="1"/>
</dbReference>
<dbReference type="GO" id="GO:0006488">
    <property type="term" value="P:dolichol-linked oligosaccharide biosynthetic process"/>
    <property type="evidence" value="ECO:0007669"/>
    <property type="project" value="TreeGrafter"/>
</dbReference>
<reference evidence="22 23" key="1">
    <citation type="journal article" date="2014" name="PLoS Genet.">
        <title>Phylogenetically driven sequencing of extremely halophilic archaea reveals strategies for static and dynamic osmo-response.</title>
        <authorList>
            <person name="Becker E.A."/>
            <person name="Seitzer P.M."/>
            <person name="Tritt A."/>
            <person name="Larsen D."/>
            <person name="Krusor M."/>
            <person name="Yao A.I."/>
            <person name="Wu D."/>
            <person name="Madern D."/>
            <person name="Eisen J.A."/>
            <person name="Darling A.E."/>
            <person name="Facciotti M.T."/>
        </authorList>
    </citation>
    <scope>NUCLEOTIDE SEQUENCE [LARGE SCALE GENOMIC DNA]</scope>
    <source>
        <strain evidence="22 23">100A6</strain>
    </source>
</reference>
<evidence type="ECO:0000256" key="13">
    <source>
        <dbReference type="ARBA" id="ARBA00022989"/>
    </source>
</evidence>
<dbReference type="GO" id="GO:0046872">
    <property type="term" value="F:metal ion binding"/>
    <property type="evidence" value="ECO:0007669"/>
    <property type="project" value="UniProtKB-KW"/>
</dbReference>
<dbReference type="eggNOG" id="arCOG00894">
    <property type="taxonomic scope" value="Archaea"/>
</dbReference>
<protein>
    <recommendedName>
        <fullName evidence="17">Dolichol-phosphate mannosyltransferase</fullName>
        <ecNumber evidence="7">2.4.1.83</ecNumber>
    </recommendedName>
    <alternativeName>
        <fullName evidence="19">Dolichol-phosphate mannose synthase</fullName>
    </alternativeName>
    <alternativeName>
        <fullName evidence="18">Dolichyl-phosphate beta-D-mannosyltransferase</fullName>
    </alternativeName>
    <alternativeName>
        <fullName evidence="20">Mannose-P-dolichol synthase</fullName>
    </alternativeName>
</protein>
<dbReference type="Pfam" id="PF00535">
    <property type="entry name" value="Glycos_transf_2"/>
    <property type="match status" value="1"/>
</dbReference>
<evidence type="ECO:0000256" key="11">
    <source>
        <dbReference type="ARBA" id="ARBA00022723"/>
    </source>
</evidence>
<accession>M0LZE9</accession>
<dbReference type="FunFam" id="3.90.550.10:FF:000119">
    <property type="entry name" value="Dolichol-phosphate mannosyltransferase subunit 1"/>
    <property type="match status" value="1"/>
</dbReference>
<dbReference type="EC" id="2.4.1.83" evidence="7"/>
<evidence type="ECO:0000256" key="15">
    <source>
        <dbReference type="ARBA" id="ARBA00023211"/>
    </source>
</evidence>
<gene>
    <name evidence="22" type="ORF">C447_08388</name>
</gene>
<evidence type="ECO:0000313" key="23">
    <source>
        <dbReference type="Proteomes" id="UP000011566"/>
    </source>
</evidence>
<comment type="similarity">
    <text evidence="6">Belongs to the glycosyltransferase 2 family.</text>
</comment>
<dbReference type="SUPFAM" id="SSF53448">
    <property type="entry name" value="Nucleotide-diphospho-sugar transferases"/>
    <property type="match status" value="1"/>
</dbReference>
<keyword evidence="14" id="KW-0472">Membrane</keyword>
<keyword evidence="12" id="KW-0460">Magnesium</keyword>
<dbReference type="EMBL" id="AOMB01000023">
    <property type="protein sequence ID" value="EMA38826.1"/>
    <property type="molecule type" value="Genomic_DNA"/>
</dbReference>
<evidence type="ECO:0000256" key="18">
    <source>
        <dbReference type="ARBA" id="ARBA00082336"/>
    </source>
</evidence>
<comment type="pathway">
    <text evidence="5">Protein modification; protein glycosylation.</text>
</comment>
<comment type="cofactor">
    <cofactor evidence="1">
        <name>Ca(2+)</name>
        <dbReference type="ChEBI" id="CHEBI:29108"/>
    </cofactor>
</comment>
<evidence type="ECO:0000256" key="9">
    <source>
        <dbReference type="ARBA" id="ARBA00022679"/>
    </source>
</evidence>
<keyword evidence="9 22" id="KW-0808">Transferase</keyword>
<evidence type="ECO:0000256" key="8">
    <source>
        <dbReference type="ARBA" id="ARBA00022676"/>
    </source>
</evidence>
<comment type="subcellular location">
    <subcellularLocation>
        <location evidence="4">Endomembrane system</location>
    </subcellularLocation>
</comment>